<feature type="domain" description="Transposase IS200-like" evidence="1">
    <location>
        <begin position="2"/>
        <end position="32"/>
    </location>
</feature>
<dbReference type="GO" id="GO:0004803">
    <property type="term" value="F:transposase activity"/>
    <property type="evidence" value="ECO:0007669"/>
    <property type="project" value="InterPro"/>
</dbReference>
<sequence length="36" mass="4122">MYWKDVLWNGSYLIASGSGVTISTLKKYIENQKTPE</sequence>
<evidence type="ECO:0000313" key="2">
    <source>
        <dbReference type="EMBL" id="RQH40221.1"/>
    </source>
</evidence>
<proteinExistence type="predicted"/>
<comment type="caution">
    <text evidence="2">The sequence shown here is derived from an EMBL/GenBank/DDBJ whole genome shotgun (WGS) entry which is preliminary data.</text>
</comment>
<dbReference type="InterPro" id="IPR036515">
    <property type="entry name" value="Transposase_17_sf"/>
</dbReference>
<dbReference type="AlphaFoldDB" id="A0A3N6QHQ1"/>
<organism evidence="2 3">
    <name type="scientific">Okeania hirsuta</name>
    <dbReference type="NCBI Taxonomy" id="1458930"/>
    <lineage>
        <taxon>Bacteria</taxon>
        <taxon>Bacillati</taxon>
        <taxon>Cyanobacteriota</taxon>
        <taxon>Cyanophyceae</taxon>
        <taxon>Oscillatoriophycideae</taxon>
        <taxon>Oscillatoriales</taxon>
        <taxon>Microcoleaceae</taxon>
        <taxon>Okeania</taxon>
    </lineage>
</organism>
<dbReference type="Proteomes" id="UP000269154">
    <property type="component" value="Unassembled WGS sequence"/>
</dbReference>
<dbReference type="GO" id="GO:0003677">
    <property type="term" value="F:DNA binding"/>
    <property type="evidence" value="ECO:0007669"/>
    <property type="project" value="InterPro"/>
</dbReference>
<evidence type="ECO:0000313" key="3">
    <source>
        <dbReference type="Proteomes" id="UP000269154"/>
    </source>
</evidence>
<dbReference type="GO" id="GO:0006313">
    <property type="term" value="P:DNA transposition"/>
    <property type="evidence" value="ECO:0007669"/>
    <property type="project" value="InterPro"/>
</dbReference>
<dbReference type="OrthoDB" id="9798161at2"/>
<reference evidence="2 3" key="1">
    <citation type="journal article" date="2018" name="ACS Chem. Biol.">
        <title>Ketoreductase domain dysfunction expands chemodiversity: malyngamide biosynthesis in the cyanobacterium Okeania hirsuta.</title>
        <authorList>
            <person name="Moss N.A."/>
            <person name="Leao T."/>
            <person name="Rankin M."/>
            <person name="McCullough T.M."/>
            <person name="Qu P."/>
            <person name="Korobeynikov A."/>
            <person name="Smith J.L."/>
            <person name="Gerwick L."/>
            <person name="Gerwick W.H."/>
        </authorList>
    </citation>
    <scope>NUCLEOTIDE SEQUENCE [LARGE SCALE GENOMIC DNA]</scope>
    <source>
        <strain evidence="2 3">PAB10Feb10-1</strain>
    </source>
</reference>
<dbReference type="Pfam" id="PF01797">
    <property type="entry name" value="Y1_Tnp"/>
    <property type="match status" value="1"/>
</dbReference>
<protein>
    <recommendedName>
        <fullName evidence="1">Transposase IS200-like domain-containing protein</fullName>
    </recommendedName>
</protein>
<name>A0A3N6QHQ1_9CYAN</name>
<dbReference type="SUPFAM" id="SSF143422">
    <property type="entry name" value="Transposase IS200-like"/>
    <property type="match status" value="1"/>
</dbReference>
<evidence type="ECO:0000259" key="1">
    <source>
        <dbReference type="Pfam" id="PF01797"/>
    </source>
</evidence>
<dbReference type="EMBL" id="RCBY01000089">
    <property type="protein sequence ID" value="RQH40221.1"/>
    <property type="molecule type" value="Genomic_DNA"/>
</dbReference>
<accession>A0A3N6QHQ1</accession>
<gene>
    <name evidence="2" type="ORF">D5R40_16460</name>
</gene>
<dbReference type="InterPro" id="IPR002686">
    <property type="entry name" value="Transposase_17"/>
</dbReference>
<keyword evidence="3" id="KW-1185">Reference proteome</keyword>